<gene>
    <name evidence="1" type="ORF">PTTG_28173</name>
</gene>
<evidence type="ECO:0000313" key="2">
    <source>
        <dbReference type="EnsemblFungi" id="PTTG_28173-t43_1-p1"/>
    </source>
</evidence>
<accession>A0A180GEM9</accession>
<dbReference type="Proteomes" id="UP000005240">
    <property type="component" value="Unassembled WGS sequence"/>
</dbReference>
<name>A0A180GEM9_PUCT1</name>
<dbReference type="OrthoDB" id="2519218at2759"/>
<organism evidence="1">
    <name type="scientific">Puccinia triticina (isolate 1-1 / race 1 (BBBD))</name>
    <name type="common">Brown leaf rust fungus</name>
    <dbReference type="NCBI Taxonomy" id="630390"/>
    <lineage>
        <taxon>Eukaryota</taxon>
        <taxon>Fungi</taxon>
        <taxon>Dikarya</taxon>
        <taxon>Basidiomycota</taxon>
        <taxon>Pucciniomycotina</taxon>
        <taxon>Pucciniomycetes</taxon>
        <taxon>Pucciniales</taxon>
        <taxon>Pucciniaceae</taxon>
        <taxon>Puccinia</taxon>
    </lineage>
</organism>
<dbReference type="AlphaFoldDB" id="A0A180GEM9"/>
<keyword evidence="3" id="KW-1185">Reference proteome</keyword>
<reference evidence="2 3" key="3">
    <citation type="journal article" date="2017" name="G3 (Bethesda)">
        <title>Comparative analysis highlights variable genome content of wheat rusts and divergence of the mating loci.</title>
        <authorList>
            <person name="Cuomo C.A."/>
            <person name="Bakkeren G."/>
            <person name="Khalil H.B."/>
            <person name="Panwar V."/>
            <person name="Joly D."/>
            <person name="Linning R."/>
            <person name="Sakthikumar S."/>
            <person name="Song X."/>
            <person name="Adiconis X."/>
            <person name="Fan L."/>
            <person name="Goldberg J.M."/>
            <person name="Levin J.Z."/>
            <person name="Young S."/>
            <person name="Zeng Q."/>
            <person name="Anikster Y."/>
            <person name="Bruce M."/>
            <person name="Wang M."/>
            <person name="Yin C."/>
            <person name="McCallum B."/>
            <person name="Szabo L.J."/>
            <person name="Hulbert S."/>
            <person name="Chen X."/>
            <person name="Fellers J.P."/>
        </authorList>
    </citation>
    <scope>NUCLEOTIDE SEQUENCE</scope>
    <source>
        <strain evidence="3">Isolate 1-1 / race 1 (BBBD)</strain>
        <strain evidence="2">isolate 1-1 / race 1 (BBBD)</strain>
    </source>
</reference>
<reference evidence="1" key="1">
    <citation type="submission" date="2009-11" db="EMBL/GenBank/DDBJ databases">
        <authorList>
            <consortium name="The Broad Institute Genome Sequencing Platform"/>
            <person name="Ward D."/>
            <person name="Feldgarden M."/>
            <person name="Earl A."/>
            <person name="Young S.K."/>
            <person name="Zeng Q."/>
            <person name="Koehrsen M."/>
            <person name="Alvarado L."/>
            <person name="Berlin A."/>
            <person name="Bochicchio J."/>
            <person name="Borenstein D."/>
            <person name="Chapman S.B."/>
            <person name="Chen Z."/>
            <person name="Engels R."/>
            <person name="Freedman E."/>
            <person name="Gellesch M."/>
            <person name="Goldberg J."/>
            <person name="Griggs A."/>
            <person name="Gujja S."/>
            <person name="Heilman E."/>
            <person name="Heiman D."/>
            <person name="Hepburn T."/>
            <person name="Howarth C."/>
            <person name="Jen D."/>
            <person name="Larson L."/>
            <person name="Lewis B."/>
            <person name="Mehta T."/>
            <person name="Park D."/>
            <person name="Pearson M."/>
            <person name="Roberts A."/>
            <person name="Saif S."/>
            <person name="Shea T."/>
            <person name="Shenoy N."/>
            <person name="Sisk P."/>
            <person name="Stolte C."/>
            <person name="Sykes S."/>
            <person name="Thomson T."/>
            <person name="Walk T."/>
            <person name="White J."/>
            <person name="Yandava C."/>
            <person name="Izard J."/>
            <person name="Baranova O.V."/>
            <person name="Blanton J.M."/>
            <person name="Tanner A.C."/>
            <person name="Dewhirst F.E."/>
            <person name="Haas B."/>
            <person name="Nusbaum C."/>
            <person name="Birren B."/>
        </authorList>
    </citation>
    <scope>NUCLEOTIDE SEQUENCE [LARGE SCALE GENOMIC DNA]</scope>
    <source>
        <strain evidence="1">1-1 BBBD Race 1</strain>
    </source>
</reference>
<evidence type="ECO:0000313" key="1">
    <source>
        <dbReference type="EMBL" id="OAV90908.1"/>
    </source>
</evidence>
<reference evidence="1" key="2">
    <citation type="submission" date="2016-05" db="EMBL/GenBank/DDBJ databases">
        <title>Comparative analysis highlights variable genome content of wheat rusts and divergence of the mating loci.</title>
        <authorList>
            <person name="Cuomo C.A."/>
            <person name="Bakkeren G."/>
            <person name="Szabo L."/>
            <person name="Khalil H."/>
            <person name="Joly D."/>
            <person name="Goldberg J."/>
            <person name="Young S."/>
            <person name="Zeng Q."/>
            <person name="Fellers J."/>
        </authorList>
    </citation>
    <scope>NUCLEOTIDE SEQUENCE [LARGE SCALE GENOMIC DNA]</scope>
    <source>
        <strain evidence="1">1-1 BBBD Race 1</strain>
    </source>
</reference>
<reference evidence="2" key="4">
    <citation type="submission" date="2025-05" db="UniProtKB">
        <authorList>
            <consortium name="EnsemblFungi"/>
        </authorList>
    </citation>
    <scope>IDENTIFICATION</scope>
    <source>
        <strain evidence="2">isolate 1-1 / race 1 (BBBD)</strain>
    </source>
</reference>
<dbReference type="EnsemblFungi" id="PTTG_28173-t43_1">
    <property type="protein sequence ID" value="PTTG_28173-t43_1-p1"/>
    <property type="gene ID" value="PTTG_28173"/>
</dbReference>
<dbReference type="VEuPathDB" id="FungiDB:PTTG_28173"/>
<evidence type="ECO:0000313" key="3">
    <source>
        <dbReference type="Proteomes" id="UP000005240"/>
    </source>
</evidence>
<sequence>MLKLLDDRLQKLESLEKRLKRVLSSTSVPASASQRRLTCYYCHVEGHGTARCDALQKDKEDRLLDQKGQNYFLPSGALIPFDPSRPIRPIVTLFQTSSAAAILDHATYRTGCGALQMLRSPVVPASSLSQAHASDLTAKKSHEPMSLRVPSNLQHDPFHPIRESIVSESSPSEARLRDSVSLLRCTPSAQAVDSVLKKISHMIGPGLLVPKPARGNSSTAASVAIAQPTAKKMNDWISLRSIKIGTQEVKVSSGTLVEGSNPRVFSALHPPVGCLVSSSPTPISLRDEVKLSSPSPIPLRDEVKLASRSSSDSINQQPSFQSQIRLCNEKKLSNVSALLKSASAMREK</sequence>
<protein>
    <submittedName>
        <fullName evidence="1 2">Uncharacterized protein</fullName>
    </submittedName>
</protein>
<dbReference type="EMBL" id="ADAS02000092">
    <property type="protein sequence ID" value="OAV90908.1"/>
    <property type="molecule type" value="Genomic_DNA"/>
</dbReference>
<proteinExistence type="predicted"/>